<name>A0ABU4FD37_9ACTN</name>
<feature type="transmembrane region" description="Helical" evidence="1">
    <location>
        <begin position="43"/>
        <end position="62"/>
    </location>
</feature>
<sequence length="93" mass="10575">MLKPLREELVGLWAESLLTATSAAWWTYLLWAHRDALYADPAALTLILTVTLSLLLTWALWLRLEKHRGAILTSVALRGVAVLTLSLWFFQEL</sequence>
<protein>
    <recommendedName>
        <fullName evidence="4">Integral membrane protein</fullName>
    </recommendedName>
</protein>
<evidence type="ECO:0000313" key="3">
    <source>
        <dbReference type="Proteomes" id="UP001187346"/>
    </source>
</evidence>
<keyword evidence="1" id="KW-1133">Transmembrane helix</keyword>
<organism evidence="2 3">
    <name type="scientific">Streptomyces prunicolor</name>
    <dbReference type="NCBI Taxonomy" id="67348"/>
    <lineage>
        <taxon>Bacteria</taxon>
        <taxon>Bacillati</taxon>
        <taxon>Actinomycetota</taxon>
        <taxon>Actinomycetes</taxon>
        <taxon>Kitasatosporales</taxon>
        <taxon>Streptomycetaceae</taxon>
        <taxon>Streptomyces</taxon>
    </lineage>
</organism>
<dbReference type="RefSeq" id="WP_317772733.1">
    <property type="nucleotide sequence ID" value="NZ_JAWMAJ010000068.1"/>
</dbReference>
<keyword evidence="1" id="KW-0472">Membrane</keyword>
<proteinExistence type="predicted"/>
<dbReference type="EMBL" id="JAWMAJ010000068">
    <property type="protein sequence ID" value="MDV7218502.1"/>
    <property type="molecule type" value="Genomic_DNA"/>
</dbReference>
<dbReference type="Proteomes" id="UP001187346">
    <property type="component" value="Unassembled WGS sequence"/>
</dbReference>
<comment type="caution">
    <text evidence="2">The sequence shown here is derived from an EMBL/GenBank/DDBJ whole genome shotgun (WGS) entry which is preliminary data.</text>
</comment>
<keyword evidence="1" id="KW-0812">Transmembrane</keyword>
<gene>
    <name evidence="2" type="ORF">R5A26_21380</name>
</gene>
<evidence type="ECO:0000313" key="2">
    <source>
        <dbReference type="EMBL" id="MDV7218502.1"/>
    </source>
</evidence>
<evidence type="ECO:0000256" key="1">
    <source>
        <dbReference type="SAM" id="Phobius"/>
    </source>
</evidence>
<feature type="transmembrane region" description="Helical" evidence="1">
    <location>
        <begin position="12"/>
        <end position="31"/>
    </location>
</feature>
<keyword evidence="3" id="KW-1185">Reference proteome</keyword>
<reference evidence="2 3" key="1">
    <citation type="submission" date="2023-10" db="EMBL/GenBank/DDBJ databases">
        <title>Characterization of rhizosphere-enriched actinobacteria from wheat plants lab-grown on chernevaya soil.</title>
        <authorList>
            <person name="Tikhonova E.N."/>
            <person name="Konopkin A."/>
            <person name="Kravchenko I.K."/>
        </authorList>
    </citation>
    <scope>NUCLEOTIDE SEQUENCE [LARGE SCALE GENOMIC DNA]</scope>
    <source>
        <strain evidence="2 3">RR29</strain>
    </source>
</reference>
<evidence type="ECO:0008006" key="4">
    <source>
        <dbReference type="Google" id="ProtNLM"/>
    </source>
</evidence>
<accession>A0ABU4FD37</accession>
<feature type="transmembrane region" description="Helical" evidence="1">
    <location>
        <begin position="69"/>
        <end position="90"/>
    </location>
</feature>